<evidence type="ECO:0000256" key="1">
    <source>
        <dbReference type="SAM" id="MobiDB-lite"/>
    </source>
</evidence>
<proteinExistence type="predicted"/>
<gene>
    <name evidence="2" type="ORF">BDV96DRAFT_632704</name>
</gene>
<name>A0A6A5Z589_9PLEO</name>
<accession>A0A6A5Z589</accession>
<feature type="compositionally biased region" description="Acidic residues" evidence="1">
    <location>
        <begin position="70"/>
        <end position="80"/>
    </location>
</feature>
<dbReference type="EMBL" id="ML977325">
    <property type="protein sequence ID" value="KAF2114600.1"/>
    <property type="molecule type" value="Genomic_DNA"/>
</dbReference>
<keyword evidence="3" id="KW-1185">Reference proteome</keyword>
<reference evidence="2" key="1">
    <citation type="journal article" date="2020" name="Stud. Mycol.">
        <title>101 Dothideomycetes genomes: a test case for predicting lifestyles and emergence of pathogens.</title>
        <authorList>
            <person name="Haridas S."/>
            <person name="Albert R."/>
            <person name="Binder M."/>
            <person name="Bloem J."/>
            <person name="Labutti K."/>
            <person name="Salamov A."/>
            <person name="Andreopoulos B."/>
            <person name="Baker S."/>
            <person name="Barry K."/>
            <person name="Bills G."/>
            <person name="Bluhm B."/>
            <person name="Cannon C."/>
            <person name="Castanera R."/>
            <person name="Culley D."/>
            <person name="Daum C."/>
            <person name="Ezra D."/>
            <person name="Gonzalez J."/>
            <person name="Henrissat B."/>
            <person name="Kuo A."/>
            <person name="Liang C."/>
            <person name="Lipzen A."/>
            <person name="Lutzoni F."/>
            <person name="Magnuson J."/>
            <person name="Mondo S."/>
            <person name="Nolan M."/>
            <person name="Ohm R."/>
            <person name="Pangilinan J."/>
            <person name="Park H.-J."/>
            <person name="Ramirez L."/>
            <person name="Alfaro M."/>
            <person name="Sun H."/>
            <person name="Tritt A."/>
            <person name="Yoshinaga Y."/>
            <person name="Zwiers L.-H."/>
            <person name="Turgeon B."/>
            <person name="Goodwin S."/>
            <person name="Spatafora J."/>
            <person name="Crous P."/>
            <person name="Grigoriev I."/>
        </authorList>
    </citation>
    <scope>NUCLEOTIDE SEQUENCE</scope>
    <source>
        <strain evidence="2">CBS 627.86</strain>
    </source>
</reference>
<protein>
    <submittedName>
        <fullName evidence="2">Uncharacterized protein</fullName>
    </submittedName>
</protein>
<evidence type="ECO:0000313" key="2">
    <source>
        <dbReference type="EMBL" id="KAF2114600.1"/>
    </source>
</evidence>
<feature type="region of interest" description="Disordered" evidence="1">
    <location>
        <begin position="65"/>
        <end position="85"/>
    </location>
</feature>
<evidence type="ECO:0000313" key="3">
    <source>
        <dbReference type="Proteomes" id="UP000799770"/>
    </source>
</evidence>
<organism evidence="2 3">
    <name type="scientific">Lophiotrema nucula</name>
    <dbReference type="NCBI Taxonomy" id="690887"/>
    <lineage>
        <taxon>Eukaryota</taxon>
        <taxon>Fungi</taxon>
        <taxon>Dikarya</taxon>
        <taxon>Ascomycota</taxon>
        <taxon>Pezizomycotina</taxon>
        <taxon>Dothideomycetes</taxon>
        <taxon>Pleosporomycetidae</taxon>
        <taxon>Pleosporales</taxon>
        <taxon>Lophiotremataceae</taxon>
        <taxon>Lophiotrema</taxon>
    </lineage>
</organism>
<sequence>MALFYREGRPEPSLFREIGNTGSNILKLAPFPVEILTVEGLGDHVKEIRWSCAVGEYDTHAWYSPHDPFQDTDAENEGDGEAGSLGPPDELLANVLVKTPTITDLLNGRGAAVGVRAANAHAPFVSNQFRALKRISIYMAKLRLKDIGGILKLPSLREVQLRDVRQEDDRIDFETNTPVSCSCEQGASMVEHLIFEDPMIKSKALAQFLSCFKALRSYKFLFGEEQLHLDEYDWKSTHKIKHQHPPIAAALARHKDTLQTVHLLEGYEYGGEEEINERHEYDPGWLANLRSLKHVEELQIGVRAFASTTGTPALSPHLLPKVRTLTLWLEDNHDKPY</sequence>
<dbReference type="AlphaFoldDB" id="A0A6A5Z589"/>
<dbReference type="Proteomes" id="UP000799770">
    <property type="component" value="Unassembled WGS sequence"/>
</dbReference>